<dbReference type="OrthoDB" id="1456at2"/>
<feature type="active site" description="Proton acceptor" evidence="4">
    <location>
        <position position="309"/>
    </location>
</feature>
<dbReference type="STRING" id="84521.SAMN04487994_100824"/>
<dbReference type="Proteomes" id="UP000235682">
    <property type="component" value="Unassembled WGS sequence"/>
</dbReference>
<dbReference type="InterPro" id="IPR042231">
    <property type="entry name" value="Cho/carn_acyl_trans_2"/>
</dbReference>
<comment type="caution">
    <text evidence="6">The sequence shown here is derived from an EMBL/GenBank/DDBJ whole genome shotgun (WGS) entry which is preliminary data.</text>
</comment>
<evidence type="ECO:0000259" key="5">
    <source>
        <dbReference type="Pfam" id="PF00755"/>
    </source>
</evidence>
<reference evidence="6 7" key="1">
    <citation type="submission" date="2017-09" db="EMBL/GenBank/DDBJ databases">
        <title>Bacterial strain isolated from the female urinary microbiota.</title>
        <authorList>
            <person name="Thomas-White K."/>
            <person name="Kumar N."/>
            <person name="Forster S."/>
            <person name="Putonti C."/>
            <person name="Lawley T."/>
            <person name="Wolfe A.J."/>
        </authorList>
    </citation>
    <scope>NUCLEOTIDE SEQUENCE [LARGE SCALE GENOMIC DNA]</scope>
    <source>
        <strain evidence="6 7">UMB0852</strain>
    </source>
</reference>
<gene>
    <name evidence="6" type="ORF">CJ205_05560</name>
</gene>
<dbReference type="AlphaFoldDB" id="A0A2N6SMA9"/>
<dbReference type="InterPro" id="IPR039551">
    <property type="entry name" value="Cho/carn_acyl_trans"/>
</dbReference>
<dbReference type="SUPFAM" id="SSF52777">
    <property type="entry name" value="CoA-dependent acyltransferases"/>
    <property type="match status" value="2"/>
</dbReference>
<evidence type="ECO:0000256" key="4">
    <source>
        <dbReference type="PIRSR" id="PIRSR600542-1"/>
    </source>
</evidence>
<keyword evidence="3" id="KW-0012">Acyltransferase</keyword>
<keyword evidence="7" id="KW-1185">Reference proteome</keyword>
<feature type="domain" description="Choline/carnitine acyltransferase" evidence="5">
    <location>
        <begin position="17"/>
        <end position="576"/>
    </location>
</feature>
<dbReference type="Gene3D" id="3.30.559.10">
    <property type="entry name" value="Chloramphenicol acetyltransferase-like domain"/>
    <property type="match status" value="1"/>
</dbReference>
<proteinExistence type="inferred from homology"/>
<dbReference type="EMBL" id="PNHE01000021">
    <property type="protein sequence ID" value="PMC58202.1"/>
    <property type="molecule type" value="Genomic_DNA"/>
</dbReference>
<keyword evidence="2" id="KW-0808">Transferase</keyword>
<dbReference type="GO" id="GO:0016746">
    <property type="term" value="F:acyltransferase activity"/>
    <property type="evidence" value="ECO:0007669"/>
    <property type="project" value="UniProtKB-KW"/>
</dbReference>
<dbReference type="InterPro" id="IPR023213">
    <property type="entry name" value="CAT-like_dom_sf"/>
</dbReference>
<dbReference type="InterPro" id="IPR000542">
    <property type="entry name" value="Carn_acyl_trans"/>
</dbReference>
<evidence type="ECO:0000256" key="3">
    <source>
        <dbReference type="ARBA" id="ARBA00023315"/>
    </source>
</evidence>
<evidence type="ECO:0000313" key="7">
    <source>
        <dbReference type="Proteomes" id="UP000235682"/>
    </source>
</evidence>
<dbReference type="RefSeq" id="WP_102227447.1">
    <property type="nucleotide sequence ID" value="NZ_PNFY01000005.1"/>
</dbReference>
<dbReference type="PANTHER" id="PTHR22589">
    <property type="entry name" value="CARNITINE O-ACYLTRANSFERASE"/>
    <property type="match status" value="1"/>
</dbReference>
<evidence type="ECO:0000256" key="2">
    <source>
        <dbReference type="ARBA" id="ARBA00022679"/>
    </source>
</evidence>
<sequence>MLNYPHPIKNIYHLPTLPVPDQKDMLMKFLQWVEPLISNQDYLIAQHLVNDFLNQPIAKKLHQQLIAKATGPNSNWLIDWWLNEAYLSSRGPVAPEVNAVFLMDTPSIQKASASQRIAATFYATAKMYLDFKHRGVPDVKVGKRQYSLDQLHGLYASLRIPKLEEDDYYIYDGESTHGVLLFRNRLFNIPLIKDGQVLPYDQINKAVTSVITSSLKTKPINANLMSLACDRNKAARLQEELMKDRKNQKAHQQIKDSILMICYDEVTTDNVPDRMRNAYYNNQTINRWHGKGHQLVFTDDAQVAIMSDHTFIDGGTQGYYAAELNRYLETIDLKKRTSQPVPVQEIEFNLTNEQKDTLARMAQEHKAYVNNLSIHLLEMPYLTREVLREAGILSADGFFHLALQLAQKRTFNAIYNTYVAVDLRTFFKGRTECLRPVSKGSKAFVHRFNQGERSKEVYQQMIEALNEHYRRSKDCQAGHGVNRYLFGLQQAYQELRDKEQQQNPVPLFDTKAFSVIQSSPLSTSSVPLLYIDKFGFQPVEPNGFGMGYVVGADSYVLATSFKKDEELLDQLLTHLEESTQELMTFASEIYQETH</sequence>
<dbReference type="Gene3D" id="3.30.559.70">
    <property type="entry name" value="Choline/Carnitine o-acyltransferase, domain 2"/>
    <property type="match status" value="1"/>
</dbReference>
<evidence type="ECO:0000313" key="6">
    <source>
        <dbReference type="EMBL" id="PMC58202.1"/>
    </source>
</evidence>
<dbReference type="Pfam" id="PF00755">
    <property type="entry name" value="Carn_acyltransf"/>
    <property type="match status" value="1"/>
</dbReference>
<accession>A0A2N6SMA9</accession>
<protein>
    <recommendedName>
        <fullName evidence="5">Choline/carnitine acyltransferase domain-containing protein</fullName>
    </recommendedName>
</protein>
<name>A0A2N6SMA9_9LACT</name>
<organism evidence="6 7">
    <name type="scientific">Dolosicoccus paucivorans</name>
    <dbReference type="NCBI Taxonomy" id="84521"/>
    <lineage>
        <taxon>Bacteria</taxon>
        <taxon>Bacillati</taxon>
        <taxon>Bacillota</taxon>
        <taxon>Bacilli</taxon>
        <taxon>Lactobacillales</taxon>
        <taxon>Aerococcaceae</taxon>
        <taxon>Dolosicoccus</taxon>
    </lineage>
</organism>
<comment type="similarity">
    <text evidence="1">Belongs to the carnitine/choline acetyltransferase family.</text>
</comment>
<evidence type="ECO:0000256" key="1">
    <source>
        <dbReference type="ARBA" id="ARBA00005232"/>
    </source>
</evidence>